<dbReference type="Pfam" id="PF02687">
    <property type="entry name" value="FtsX"/>
    <property type="match status" value="2"/>
</dbReference>
<evidence type="ECO:0000259" key="8">
    <source>
        <dbReference type="Pfam" id="PF12704"/>
    </source>
</evidence>
<dbReference type="InterPro" id="IPR003838">
    <property type="entry name" value="ABC3_permease_C"/>
</dbReference>
<protein>
    <submittedName>
        <fullName evidence="9">ABC transporter permease</fullName>
    </submittedName>
</protein>
<gene>
    <name evidence="9" type="ORF">GCM10023091_17400</name>
</gene>
<feature type="domain" description="ABC3 transporter permease C-terminal" evidence="7">
    <location>
        <begin position="722"/>
        <end position="836"/>
    </location>
</feature>
<feature type="transmembrane region" description="Helical" evidence="6">
    <location>
        <begin position="425"/>
        <end position="447"/>
    </location>
</feature>
<evidence type="ECO:0000256" key="3">
    <source>
        <dbReference type="ARBA" id="ARBA00022692"/>
    </source>
</evidence>
<name>A0ABP8LYA0_9BACT</name>
<evidence type="ECO:0000313" key="9">
    <source>
        <dbReference type="EMBL" id="GAA4437756.1"/>
    </source>
</evidence>
<feature type="transmembrane region" description="Helical" evidence="6">
    <location>
        <begin position="398"/>
        <end position="419"/>
    </location>
</feature>
<feature type="transmembrane region" description="Helical" evidence="6">
    <location>
        <begin position="476"/>
        <end position="495"/>
    </location>
</feature>
<sequence>MTTSQRLGWLFKMAWRDCRRNPSRLLLFLASVILGIAALVSIYALSDNLENQIDQQAAALLGADQEWVANRPFTAAERAAADSIARDIAEEWSFASMVSFPKNQGTRLTQIRALTGKFPFYGTLETRPQNAGQLLESRKVALVDQNLLLQFGANVGDSIKIGEVTFLIAGALEKAPGQTGIVASVAPVVYLPLRFLQETGLDQKGSRINYRFFVRLSEPGKSAEIARGLEKRWPGNDVNIRTIDDQKESTGRMFANLTNFLGLAGFIALLLGCIGVASSVHLYVKEKYGTIAILRCLGVKSGQAFLIFLIQICMIGLVGSIIGAFLGTILQRFLPSLVSDFLPFEYSPSISPLAILQGIVLGVTVSVLFSLGSLLGIRNITPLNVFRIAVSDNRKTDPLQWAVYACVIGFVYLFTFLQLRDWKSSLMFSGAVILSFLLLAGFARIIIFTVRKFFPANWGFVPRQGLSNLFRPNNQTLTMIVSIGLGTMLITTLIISRDILIGQITTPNTANRPNMILFDIQDSQLNEVRDFIKRSELPLIQTVPIVNMRLERVNGYDYEQSQKDSTEFRANLFSREYRVTYRDTLSGSEKLLEGKWMGSYQPSDGLVPVSVEQGFASHNKLNIGDTLAFNVQGMPLSTRIASFREVDWRGMQTNFVLIFPTGVLEKAPKFHVLLTNLPGLDKSALFQQELVQKYPNISIVDLNLILDTLDNITEKVGFVIRFMALFSVLCGLIVLMGAVVVSKYQRVKESVLLRTLGASRSQIIRITGLEYFYLGALSSFTGIVLALLAGWSLARFSFDADFSVPWLTIAAVFPAITLLTIVIGMLNSRGILSQPPLEVLRQENG</sequence>
<dbReference type="PANTHER" id="PTHR30287:SF1">
    <property type="entry name" value="INNER MEMBRANE PROTEIN"/>
    <property type="match status" value="1"/>
</dbReference>
<feature type="domain" description="MacB-like periplasmic core" evidence="8">
    <location>
        <begin position="26"/>
        <end position="230"/>
    </location>
</feature>
<evidence type="ECO:0000313" key="10">
    <source>
        <dbReference type="Proteomes" id="UP001501508"/>
    </source>
</evidence>
<keyword evidence="2" id="KW-1003">Cell membrane</keyword>
<comment type="caution">
    <text evidence="9">The sequence shown here is derived from an EMBL/GenBank/DDBJ whole genome shotgun (WGS) entry which is preliminary data.</text>
</comment>
<evidence type="ECO:0000256" key="5">
    <source>
        <dbReference type="ARBA" id="ARBA00023136"/>
    </source>
</evidence>
<evidence type="ECO:0000256" key="2">
    <source>
        <dbReference type="ARBA" id="ARBA00022475"/>
    </source>
</evidence>
<dbReference type="InterPro" id="IPR038766">
    <property type="entry name" value="Membrane_comp_ABC_pdt"/>
</dbReference>
<feature type="transmembrane region" description="Helical" evidence="6">
    <location>
        <begin position="771"/>
        <end position="794"/>
    </location>
</feature>
<evidence type="ECO:0000256" key="4">
    <source>
        <dbReference type="ARBA" id="ARBA00022989"/>
    </source>
</evidence>
<dbReference type="Proteomes" id="UP001501508">
    <property type="component" value="Unassembled WGS sequence"/>
</dbReference>
<feature type="transmembrane region" description="Helical" evidence="6">
    <location>
        <begin position="305"/>
        <end position="330"/>
    </location>
</feature>
<keyword evidence="5 6" id="KW-0472">Membrane</keyword>
<accession>A0ABP8LYA0</accession>
<evidence type="ECO:0000256" key="6">
    <source>
        <dbReference type="SAM" id="Phobius"/>
    </source>
</evidence>
<evidence type="ECO:0000259" key="7">
    <source>
        <dbReference type="Pfam" id="PF02687"/>
    </source>
</evidence>
<keyword evidence="4 6" id="KW-1133">Transmembrane helix</keyword>
<organism evidence="9 10">
    <name type="scientific">Ravibacter arvi</name>
    <dbReference type="NCBI Taxonomy" id="2051041"/>
    <lineage>
        <taxon>Bacteria</taxon>
        <taxon>Pseudomonadati</taxon>
        <taxon>Bacteroidota</taxon>
        <taxon>Cytophagia</taxon>
        <taxon>Cytophagales</taxon>
        <taxon>Spirosomataceae</taxon>
        <taxon>Ravibacter</taxon>
    </lineage>
</organism>
<evidence type="ECO:0000256" key="1">
    <source>
        <dbReference type="ARBA" id="ARBA00004651"/>
    </source>
</evidence>
<proteinExistence type="predicted"/>
<feature type="transmembrane region" description="Helical" evidence="6">
    <location>
        <begin position="806"/>
        <end position="826"/>
    </location>
</feature>
<feature type="transmembrane region" description="Helical" evidence="6">
    <location>
        <begin position="260"/>
        <end position="284"/>
    </location>
</feature>
<feature type="transmembrane region" description="Helical" evidence="6">
    <location>
        <begin position="350"/>
        <end position="377"/>
    </location>
</feature>
<dbReference type="EMBL" id="BAABEY010000018">
    <property type="protein sequence ID" value="GAA4437756.1"/>
    <property type="molecule type" value="Genomic_DNA"/>
</dbReference>
<dbReference type="Pfam" id="PF12704">
    <property type="entry name" value="MacB_PCD"/>
    <property type="match status" value="1"/>
</dbReference>
<keyword evidence="3 6" id="KW-0812">Transmembrane</keyword>
<dbReference type="PANTHER" id="PTHR30287">
    <property type="entry name" value="MEMBRANE COMPONENT OF PREDICTED ABC SUPERFAMILY METABOLITE UPTAKE TRANSPORTER"/>
    <property type="match status" value="1"/>
</dbReference>
<dbReference type="InterPro" id="IPR025857">
    <property type="entry name" value="MacB_PCD"/>
</dbReference>
<comment type="subcellular location">
    <subcellularLocation>
        <location evidence="1">Cell membrane</location>
        <topology evidence="1">Multi-pass membrane protein</topology>
    </subcellularLocation>
</comment>
<feature type="domain" description="ABC3 transporter permease C-terminal" evidence="7">
    <location>
        <begin position="263"/>
        <end position="382"/>
    </location>
</feature>
<dbReference type="RefSeq" id="WP_345028054.1">
    <property type="nucleotide sequence ID" value="NZ_BAABEY010000018.1"/>
</dbReference>
<feature type="transmembrane region" description="Helical" evidence="6">
    <location>
        <begin position="25"/>
        <end position="45"/>
    </location>
</feature>
<keyword evidence="10" id="KW-1185">Reference proteome</keyword>
<feature type="transmembrane region" description="Helical" evidence="6">
    <location>
        <begin position="718"/>
        <end position="741"/>
    </location>
</feature>
<reference evidence="10" key="1">
    <citation type="journal article" date="2019" name="Int. J. Syst. Evol. Microbiol.">
        <title>The Global Catalogue of Microorganisms (GCM) 10K type strain sequencing project: providing services to taxonomists for standard genome sequencing and annotation.</title>
        <authorList>
            <consortium name="The Broad Institute Genomics Platform"/>
            <consortium name="The Broad Institute Genome Sequencing Center for Infectious Disease"/>
            <person name="Wu L."/>
            <person name="Ma J."/>
        </authorList>
    </citation>
    <scope>NUCLEOTIDE SEQUENCE [LARGE SCALE GENOMIC DNA]</scope>
    <source>
        <strain evidence="10">JCM 31920</strain>
    </source>
</reference>